<protein>
    <submittedName>
        <fullName evidence="1">11701_t:CDS:1</fullName>
    </submittedName>
</protein>
<evidence type="ECO:0000313" key="1">
    <source>
        <dbReference type="EMBL" id="CAI2164640.1"/>
    </source>
</evidence>
<dbReference type="EMBL" id="CAMKVN010000168">
    <property type="protein sequence ID" value="CAI2164640.1"/>
    <property type="molecule type" value="Genomic_DNA"/>
</dbReference>
<proteinExistence type="predicted"/>
<name>A0A9W4WIQ0_9GLOM</name>
<comment type="caution">
    <text evidence="1">The sequence shown here is derived from an EMBL/GenBank/DDBJ whole genome shotgun (WGS) entry which is preliminary data.</text>
</comment>
<dbReference type="Proteomes" id="UP001153678">
    <property type="component" value="Unassembled WGS sequence"/>
</dbReference>
<evidence type="ECO:0000313" key="2">
    <source>
        <dbReference type="Proteomes" id="UP001153678"/>
    </source>
</evidence>
<keyword evidence="2" id="KW-1185">Reference proteome</keyword>
<gene>
    <name evidence="1" type="ORF">FWILDA_LOCUS1669</name>
</gene>
<dbReference type="AlphaFoldDB" id="A0A9W4WIQ0"/>
<sequence>MFRFNRYNHIFPDGLKESYKEKKDEISKGKKILGICKKKLREFDDFEESEIPELRKFLLISRTLCLTDLKIDNLNSEKSILESYGANDGPEKYETKQEDNELDLDFSMDSYIFKYGIISGINIDDIPDGNSDDSCCIKSGYKSPKTDHESGNDSLIATVSFEASQELYVNDNAIEYDEKAVFDYNDHYYERKPSVAVSFAPEDSHDILVPSQLGKRDRGFDKQNALDVASQAVCKKVKPSKAQHLI</sequence>
<accession>A0A9W4WIQ0</accession>
<organism evidence="1 2">
    <name type="scientific">Funneliformis geosporum</name>
    <dbReference type="NCBI Taxonomy" id="1117311"/>
    <lineage>
        <taxon>Eukaryota</taxon>
        <taxon>Fungi</taxon>
        <taxon>Fungi incertae sedis</taxon>
        <taxon>Mucoromycota</taxon>
        <taxon>Glomeromycotina</taxon>
        <taxon>Glomeromycetes</taxon>
        <taxon>Glomerales</taxon>
        <taxon>Glomeraceae</taxon>
        <taxon>Funneliformis</taxon>
    </lineage>
</organism>
<reference evidence="1" key="1">
    <citation type="submission" date="2022-08" db="EMBL/GenBank/DDBJ databases">
        <authorList>
            <person name="Kallberg Y."/>
            <person name="Tangrot J."/>
            <person name="Rosling A."/>
        </authorList>
    </citation>
    <scope>NUCLEOTIDE SEQUENCE</scope>
    <source>
        <strain evidence="1">Wild A</strain>
    </source>
</reference>